<gene>
    <name evidence="2" type="primary">jg21005</name>
    <name evidence="2" type="ORF">PAEG_LOCUS7341</name>
</gene>
<keyword evidence="3" id="KW-1185">Reference proteome</keyword>
<evidence type="ECO:0000256" key="1">
    <source>
        <dbReference type="SAM" id="MobiDB-lite"/>
    </source>
</evidence>
<feature type="non-terminal residue" evidence="2">
    <location>
        <position position="209"/>
    </location>
</feature>
<evidence type="ECO:0000313" key="3">
    <source>
        <dbReference type="Proteomes" id="UP000838756"/>
    </source>
</evidence>
<feature type="compositionally biased region" description="Polar residues" evidence="1">
    <location>
        <begin position="191"/>
        <end position="209"/>
    </location>
</feature>
<dbReference type="Proteomes" id="UP000838756">
    <property type="component" value="Unassembled WGS sequence"/>
</dbReference>
<dbReference type="EMBL" id="CAKXAJ010021743">
    <property type="protein sequence ID" value="CAH2226646.1"/>
    <property type="molecule type" value="Genomic_DNA"/>
</dbReference>
<dbReference type="AlphaFoldDB" id="A0A8S4QWG0"/>
<proteinExistence type="predicted"/>
<organism evidence="2 3">
    <name type="scientific">Pararge aegeria aegeria</name>
    <dbReference type="NCBI Taxonomy" id="348720"/>
    <lineage>
        <taxon>Eukaryota</taxon>
        <taxon>Metazoa</taxon>
        <taxon>Ecdysozoa</taxon>
        <taxon>Arthropoda</taxon>
        <taxon>Hexapoda</taxon>
        <taxon>Insecta</taxon>
        <taxon>Pterygota</taxon>
        <taxon>Neoptera</taxon>
        <taxon>Endopterygota</taxon>
        <taxon>Lepidoptera</taxon>
        <taxon>Glossata</taxon>
        <taxon>Ditrysia</taxon>
        <taxon>Papilionoidea</taxon>
        <taxon>Nymphalidae</taxon>
        <taxon>Satyrinae</taxon>
        <taxon>Satyrini</taxon>
        <taxon>Parargina</taxon>
        <taxon>Pararge</taxon>
    </lineage>
</organism>
<comment type="caution">
    <text evidence="2">The sequence shown here is derived from an EMBL/GenBank/DDBJ whole genome shotgun (WGS) entry which is preliminary data.</text>
</comment>
<feature type="compositionally biased region" description="Low complexity" evidence="1">
    <location>
        <begin position="143"/>
        <end position="152"/>
    </location>
</feature>
<name>A0A8S4QWG0_9NEOP</name>
<dbReference type="OrthoDB" id="10035396at2759"/>
<feature type="region of interest" description="Disordered" evidence="1">
    <location>
        <begin position="139"/>
        <end position="209"/>
    </location>
</feature>
<reference evidence="2" key="1">
    <citation type="submission" date="2022-03" db="EMBL/GenBank/DDBJ databases">
        <authorList>
            <person name="Lindestad O."/>
        </authorList>
    </citation>
    <scope>NUCLEOTIDE SEQUENCE</scope>
</reference>
<sequence length="209" mass="23707">MERCKALDGHKIAKDFVKASEEQTISVEEQLGTELDDPQHTTLQPDEFPFGVTTNNICITSNEKASKGLQHKPECNETLSIILNKLNNYKTTQLHREENIPADNDWNVPKEWVGLNFNAKRCSNKKFVQQAFHPSLFLTRPRSSSVGSSSTSNIGCKIPTTATTTTAKDKADSWQQDHVPEKRKRKRKENSPNQNEKTSKFTKSNIQYT</sequence>
<evidence type="ECO:0000313" key="2">
    <source>
        <dbReference type="EMBL" id="CAH2226646.1"/>
    </source>
</evidence>
<accession>A0A8S4QWG0</accession>
<protein>
    <submittedName>
        <fullName evidence="2">Jg21005 protein</fullName>
    </submittedName>
</protein>